<organism evidence="2 3">
    <name type="scientific">Eumeta variegata</name>
    <name type="common">Bagworm moth</name>
    <name type="synonym">Eumeta japonica</name>
    <dbReference type="NCBI Taxonomy" id="151549"/>
    <lineage>
        <taxon>Eukaryota</taxon>
        <taxon>Metazoa</taxon>
        <taxon>Ecdysozoa</taxon>
        <taxon>Arthropoda</taxon>
        <taxon>Hexapoda</taxon>
        <taxon>Insecta</taxon>
        <taxon>Pterygota</taxon>
        <taxon>Neoptera</taxon>
        <taxon>Endopterygota</taxon>
        <taxon>Lepidoptera</taxon>
        <taxon>Glossata</taxon>
        <taxon>Ditrysia</taxon>
        <taxon>Tineoidea</taxon>
        <taxon>Psychidae</taxon>
        <taxon>Oiketicinae</taxon>
        <taxon>Eumeta</taxon>
    </lineage>
</organism>
<feature type="region of interest" description="Disordered" evidence="1">
    <location>
        <begin position="1"/>
        <end position="31"/>
    </location>
</feature>
<comment type="caution">
    <text evidence="2">The sequence shown here is derived from an EMBL/GenBank/DDBJ whole genome shotgun (WGS) entry which is preliminary data.</text>
</comment>
<feature type="compositionally biased region" description="Basic and acidic residues" evidence="1">
    <location>
        <begin position="7"/>
        <end position="30"/>
    </location>
</feature>
<accession>A0A4C1XKH3</accession>
<protein>
    <submittedName>
        <fullName evidence="2">Uncharacterized protein</fullName>
    </submittedName>
</protein>
<dbReference type="AlphaFoldDB" id="A0A4C1XKH3"/>
<dbReference type="EMBL" id="BGZK01000849">
    <property type="protein sequence ID" value="GBP62779.1"/>
    <property type="molecule type" value="Genomic_DNA"/>
</dbReference>
<gene>
    <name evidence="2" type="ORF">EVAR_51731_1</name>
</gene>
<evidence type="ECO:0000313" key="3">
    <source>
        <dbReference type="Proteomes" id="UP000299102"/>
    </source>
</evidence>
<dbReference type="Proteomes" id="UP000299102">
    <property type="component" value="Unassembled WGS sequence"/>
</dbReference>
<proteinExistence type="predicted"/>
<keyword evidence="3" id="KW-1185">Reference proteome</keyword>
<name>A0A4C1XKH3_EUMVA</name>
<reference evidence="2 3" key="1">
    <citation type="journal article" date="2019" name="Commun. Biol.">
        <title>The bagworm genome reveals a unique fibroin gene that provides high tensile strength.</title>
        <authorList>
            <person name="Kono N."/>
            <person name="Nakamura H."/>
            <person name="Ohtoshi R."/>
            <person name="Tomita M."/>
            <person name="Numata K."/>
            <person name="Arakawa K."/>
        </authorList>
    </citation>
    <scope>NUCLEOTIDE SEQUENCE [LARGE SCALE GENOMIC DNA]</scope>
</reference>
<evidence type="ECO:0000256" key="1">
    <source>
        <dbReference type="SAM" id="MobiDB-lite"/>
    </source>
</evidence>
<sequence>MYIEGRNLSKGESERVPGRDASDTRVRDAESPNYRRVFRELQRVLKDPGEASPTCRLRRDAFPTVEAAVRTMFQLRIGPVPTRCRGSSGRAVVAVYRSTSTQQNWKEYSDTVMPLGHRSQMRAAGDGTLAARPRSTVIRRACPAMSLRPHCGPVVFHASPSQQE</sequence>
<evidence type="ECO:0000313" key="2">
    <source>
        <dbReference type="EMBL" id="GBP62779.1"/>
    </source>
</evidence>